<evidence type="ECO:0000256" key="1">
    <source>
        <dbReference type="ARBA" id="ARBA00004370"/>
    </source>
</evidence>
<proteinExistence type="inferred from homology"/>
<dbReference type="InterPro" id="IPR026015">
    <property type="entry name" value="ATP_synth_OSCP/delta_N_sf"/>
</dbReference>
<keyword evidence="3 7" id="KW-0375">Hydrogen ion transport</keyword>
<organism evidence="8 9">
    <name type="scientific">Effusibacillus dendaii</name>
    <dbReference type="NCBI Taxonomy" id="2743772"/>
    <lineage>
        <taxon>Bacteria</taxon>
        <taxon>Bacillati</taxon>
        <taxon>Bacillota</taxon>
        <taxon>Bacilli</taxon>
        <taxon>Bacillales</taxon>
        <taxon>Alicyclobacillaceae</taxon>
        <taxon>Effusibacillus</taxon>
    </lineage>
</organism>
<evidence type="ECO:0000256" key="6">
    <source>
        <dbReference type="ARBA" id="ARBA00023310"/>
    </source>
</evidence>
<comment type="function">
    <text evidence="7">This protein is part of the stalk that links CF(0) to CF(1). It either transmits conformational changes from CF(0) to CF(1) or is implicated in proton conduction.</text>
</comment>
<dbReference type="Proteomes" id="UP000593802">
    <property type="component" value="Chromosome"/>
</dbReference>
<protein>
    <recommendedName>
        <fullName evidence="7">ATP synthase subunit delta</fullName>
    </recommendedName>
    <alternativeName>
        <fullName evidence="7">ATP synthase F(1) sector subunit delta</fullName>
    </alternativeName>
    <alternativeName>
        <fullName evidence="7">F-type ATPase subunit delta</fullName>
        <shortName evidence="7">F-ATPase subunit delta</shortName>
    </alternativeName>
</protein>
<dbReference type="SUPFAM" id="SSF47928">
    <property type="entry name" value="N-terminal domain of the delta subunit of the F1F0-ATP synthase"/>
    <property type="match status" value="1"/>
</dbReference>
<dbReference type="NCBIfam" id="NF004403">
    <property type="entry name" value="PRK05758.2-4"/>
    <property type="match status" value="1"/>
</dbReference>
<evidence type="ECO:0000313" key="9">
    <source>
        <dbReference type="Proteomes" id="UP000593802"/>
    </source>
</evidence>
<comment type="function">
    <text evidence="7">F(1)F(0) ATP synthase produces ATP from ADP in the presence of a proton or sodium gradient. F-type ATPases consist of two structural domains, F(1) containing the extramembraneous catalytic core and F(0) containing the membrane proton channel, linked together by a central stalk and a peripheral stalk. During catalysis, ATP synthesis in the catalytic domain of F(1) is coupled via a rotary mechanism of the central stalk subunits to proton translocation.</text>
</comment>
<evidence type="ECO:0000256" key="4">
    <source>
        <dbReference type="ARBA" id="ARBA00023065"/>
    </source>
</evidence>
<dbReference type="HAMAP" id="MF_01416">
    <property type="entry name" value="ATP_synth_delta_bact"/>
    <property type="match status" value="1"/>
</dbReference>
<dbReference type="Pfam" id="PF00213">
    <property type="entry name" value="OSCP"/>
    <property type="match status" value="1"/>
</dbReference>
<comment type="subcellular location">
    <subcellularLocation>
        <location evidence="7">Cell membrane</location>
        <topology evidence="7">Peripheral membrane protein</topology>
    </subcellularLocation>
    <subcellularLocation>
        <location evidence="1">Membrane</location>
    </subcellularLocation>
</comment>
<evidence type="ECO:0000313" key="8">
    <source>
        <dbReference type="EMBL" id="BCJ87722.1"/>
    </source>
</evidence>
<keyword evidence="7" id="KW-0139">CF(1)</keyword>
<evidence type="ECO:0000256" key="5">
    <source>
        <dbReference type="ARBA" id="ARBA00023136"/>
    </source>
</evidence>
<dbReference type="PANTHER" id="PTHR11910">
    <property type="entry name" value="ATP SYNTHASE DELTA CHAIN"/>
    <property type="match status" value="1"/>
</dbReference>
<keyword evidence="2 7" id="KW-0813">Transport</keyword>
<dbReference type="KEGG" id="eff:skT53_27070"/>
<dbReference type="Gene3D" id="1.10.520.20">
    <property type="entry name" value="N-terminal domain of the delta subunit of the F1F0-ATP synthase"/>
    <property type="match status" value="1"/>
</dbReference>
<dbReference type="EMBL" id="AP023366">
    <property type="protein sequence ID" value="BCJ87722.1"/>
    <property type="molecule type" value="Genomic_DNA"/>
</dbReference>
<keyword evidence="9" id="KW-1185">Reference proteome</keyword>
<dbReference type="NCBIfam" id="TIGR01145">
    <property type="entry name" value="ATP_synt_delta"/>
    <property type="match status" value="1"/>
</dbReference>
<dbReference type="PRINTS" id="PR00125">
    <property type="entry name" value="ATPASEDELTA"/>
</dbReference>
<evidence type="ECO:0000256" key="2">
    <source>
        <dbReference type="ARBA" id="ARBA00022448"/>
    </source>
</evidence>
<dbReference type="GO" id="GO:0045259">
    <property type="term" value="C:proton-transporting ATP synthase complex"/>
    <property type="evidence" value="ECO:0007669"/>
    <property type="project" value="UniProtKB-KW"/>
</dbReference>
<reference evidence="8 9" key="1">
    <citation type="submission" date="2020-08" db="EMBL/GenBank/DDBJ databases">
        <title>Complete Genome Sequence of Effusibacillus dendaii Strain skT53, Isolated from Farmland soil.</title>
        <authorList>
            <person name="Konishi T."/>
            <person name="Kawasaki H."/>
        </authorList>
    </citation>
    <scope>NUCLEOTIDE SEQUENCE [LARGE SCALE GENOMIC DNA]</scope>
    <source>
        <strain evidence="9">skT53</strain>
    </source>
</reference>
<dbReference type="RefSeq" id="WP_200758012.1">
    <property type="nucleotide sequence ID" value="NZ_AP023366.1"/>
</dbReference>
<evidence type="ECO:0000256" key="3">
    <source>
        <dbReference type="ARBA" id="ARBA00022781"/>
    </source>
</evidence>
<keyword evidence="5 7" id="KW-0472">Membrane</keyword>
<accession>A0A7I8DEK7</accession>
<evidence type="ECO:0000256" key="7">
    <source>
        <dbReference type="HAMAP-Rule" id="MF_01416"/>
    </source>
</evidence>
<keyword evidence="7" id="KW-1003">Cell membrane</keyword>
<dbReference type="GO" id="GO:0046933">
    <property type="term" value="F:proton-transporting ATP synthase activity, rotational mechanism"/>
    <property type="evidence" value="ECO:0007669"/>
    <property type="project" value="UniProtKB-UniRule"/>
</dbReference>
<keyword evidence="6 7" id="KW-0066">ATP synthesis</keyword>
<gene>
    <name evidence="7" type="primary">atpH</name>
    <name evidence="8" type="ORF">skT53_27070</name>
</gene>
<dbReference type="InterPro" id="IPR000711">
    <property type="entry name" value="ATPase_OSCP/dsu"/>
</dbReference>
<sequence>MIDGAVAKRYADALYSIAKEQNKLDEIKSELSLIVNALEEHPQLKRILQHPAISVEVKKKQTKEVFGQVVSGVVSNFLSLLLDRHRENQLAGIYKEYSRLVDEASGRIKAHIETAAQITETELEELNNRLTTQFGKKIDLTASVNSSLIAGARLTIGDRVIDASVQGKLAHFSETLKRNQVR</sequence>
<name>A0A7I8DEK7_9BACL</name>
<keyword evidence="4 7" id="KW-0406">Ion transport</keyword>
<comment type="similarity">
    <text evidence="7">Belongs to the ATPase delta chain family.</text>
</comment>
<dbReference type="AlphaFoldDB" id="A0A7I8DEK7"/>
<dbReference type="GO" id="GO:0005886">
    <property type="term" value="C:plasma membrane"/>
    <property type="evidence" value="ECO:0007669"/>
    <property type="project" value="UniProtKB-SubCell"/>
</dbReference>